<evidence type="ECO:0000256" key="4">
    <source>
        <dbReference type="ARBA" id="ARBA00022490"/>
    </source>
</evidence>
<dbReference type="InterPro" id="IPR034768">
    <property type="entry name" value="4FE4S_WBL"/>
</dbReference>
<dbReference type="InterPro" id="IPR003482">
    <property type="entry name" value="Whib"/>
</dbReference>
<organism evidence="15">
    <name type="scientific">uncultured Acidimicrobiales bacterium</name>
    <dbReference type="NCBI Taxonomy" id="310071"/>
    <lineage>
        <taxon>Bacteria</taxon>
        <taxon>Bacillati</taxon>
        <taxon>Actinomycetota</taxon>
        <taxon>Acidimicrobiia</taxon>
        <taxon>Acidimicrobiales</taxon>
        <taxon>environmental samples</taxon>
    </lineage>
</organism>
<dbReference type="GO" id="GO:0035731">
    <property type="term" value="F:dinitrosyl-iron complex binding"/>
    <property type="evidence" value="ECO:0007669"/>
    <property type="project" value="UniProtKB-UniRule"/>
</dbReference>
<dbReference type="GO" id="GO:0045454">
    <property type="term" value="P:cell redox homeostasis"/>
    <property type="evidence" value="ECO:0007669"/>
    <property type="project" value="TreeGrafter"/>
</dbReference>
<comment type="cofactor">
    <cofactor evidence="12">
        <name>[4Fe-4S] cluster</name>
        <dbReference type="ChEBI" id="CHEBI:49883"/>
    </cofactor>
    <text evidence="12">Binds 1 [4Fe-4S] cluster per subunit. Following nitrosylation of the [4Fe-4S] cluster binds 1 [4Fe-8(NO)] cluster per subunit.</text>
</comment>
<dbReference type="EMBL" id="CADCTB010000062">
    <property type="protein sequence ID" value="CAA9226680.1"/>
    <property type="molecule type" value="Genomic_DNA"/>
</dbReference>
<evidence type="ECO:0000256" key="9">
    <source>
        <dbReference type="ARBA" id="ARBA00023125"/>
    </source>
</evidence>
<dbReference type="GO" id="GO:0045892">
    <property type="term" value="P:negative regulation of DNA-templated transcription"/>
    <property type="evidence" value="ECO:0007669"/>
    <property type="project" value="TreeGrafter"/>
</dbReference>
<evidence type="ECO:0000256" key="6">
    <source>
        <dbReference type="ARBA" id="ARBA00023004"/>
    </source>
</evidence>
<dbReference type="GO" id="GO:0005737">
    <property type="term" value="C:cytoplasm"/>
    <property type="evidence" value="ECO:0007669"/>
    <property type="project" value="UniProtKB-SubCell"/>
</dbReference>
<dbReference type="AlphaFoldDB" id="A0A6J4HNP2"/>
<evidence type="ECO:0000256" key="8">
    <source>
        <dbReference type="ARBA" id="ARBA00023015"/>
    </source>
</evidence>
<comment type="PTM">
    <text evidence="12">Upon Fe-S cluster removal intramolecular disulfide bonds are formed.</text>
</comment>
<evidence type="ECO:0000256" key="5">
    <source>
        <dbReference type="ARBA" id="ARBA00022723"/>
    </source>
</evidence>
<dbReference type="GO" id="GO:0003677">
    <property type="term" value="F:DNA binding"/>
    <property type="evidence" value="ECO:0007669"/>
    <property type="project" value="UniProtKB-UniRule"/>
</dbReference>
<evidence type="ECO:0000256" key="10">
    <source>
        <dbReference type="ARBA" id="ARBA00023157"/>
    </source>
</evidence>
<feature type="binding site" evidence="12">
    <location>
        <position position="62"/>
    </location>
    <ligand>
        <name>[4Fe-4S] cluster</name>
        <dbReference type="ChEBI" id="CHEBI:49883"/>
    </ligand>
</feature>
<evidence type="ECO:0000256" key="12">
    <source>
        <dbReference type="HAMAP-Rule" id="MF_01479"/>
    </source>
</evidence>
<evidence type="ECO:0000259" key="14">
    <source>
        <dbReference type="PROSITE" id="PS51674"/>
    </source>
</evidence>
<evidence type="ECO:0000256" key="11">
    <source>
        <dbReference type="ARBA" id="ARBA00023163"/>
    </source>
</evidence>
<evidence type="ECO:0000313" key="15">
    <source>
        <dbReference type="EMBL" id="CAA9226680.1"/>
    </source>
</evidence>
<dbReference type="PROSITE" id="PS51674">
    <property type="entry name" value="4FE4S_WBL"/>
    <property type="match status" value="1"/>
</dbReference>
<keyword evidence="3 12" id="KW-0004">4Fe-4S</keyword>
<evidence type="ECO:0000256" key="1">
    <source>
        <dbReference type="ARBA" id="ARBA00004496"/>
    </source>
</evidence>
<comment type="PTM">
    <text evidence="12">The Fe-S cluster can be nitrosylated by nitric oxide (NO).</text>
</comment>
<evidence type="ECO:0000256" key="13">
    <source>
        <dbReference type="SAM" id="MobiDB-lite"/>
    </source>
</evidence>
<dbReference type="GO" id="GO:0051539">
    <property type="term" value="F:4 iron, 4 sulfur cluster binding"/>
    <property type="evidence" value="ECO:0007669"/>
    <property type="project" value="UniProtKB-UniRule"/>
</dbReference>
<keyword evidence="4 12" id="KW-0963">Cytoplasm</keyword>
<feature type="binding site" evidence="12">
    <location>
        <position position="65"/>
    </location>
    <ligand>
        <name>[4Fe-4S] cluster</name>
        <dbReference type="ChEBI" id="CHEBI:49883"/>
    </ligand>
</feature>
<keyword evidence="7 12" id="KW-0411">Iron-sulfur</keyword>
<comment type="function">
    <text evidence="12">Acts as a transcriptional regulator. Probably redox-responsive. The apo- but not holo-form probably binds DNA.</text>
</comment>
<proteinExistence type="inferred from homology"/>
<dbReference type="PANTHER" id="PTHR38839">
    <property type="entry name" value="TRANSCRIPTIONAL REGULATOR WHID-RELATED"/>
    <property type="match status" value="1"/>
</dbReference>
<evidence type="ECO:0000256" key="3">
    <source>
        <dbReference type="ARBA" id="ARBA00022485"/>
    </source>
</evidence>
<dbReference type="HAMAP" id="MF_01479">
    <property type="entry name" value="WhiB"/>
    <property type="match status" value="1"/>
</dbReference>
<feature type="binding site" evidence="12">
    <location>
        <position position="31"/>
    </location>
    <ligand>
        <name>[4Fe-4S] cluster</name>
        <dbReference type="ChEBI" id="CHEBI:49883"/>
    </ligand>
</feature>
<protein>
    <recommendedName>
        <fullName evidence="12">Transcriptional regulator WhiB</fullName>
    </recommendedName>
</protein>
<comment type="similarity">
    <text evidence="2 12">Belongs to the WhiB family.</text>
</comment>
<name>A0A6J4HNP2_9ACTN</name>
<reference evidence="15" key="1">
    <citation type="submission" date="2020-02" db="EMBL/GenBank/DDBJ databases">
        <authorList>
            <person name="Meier V. D."/>
        </authorList>
    </citation>
    <scope>NUCLEOTIDE SEQUENCE</scope>
    <source>
        <strain evidence="15">AVDCRST_MAG10</strain>
    </source>
</reference>
<keyword evidence="5 12" id="KW-0479">Metal-binding</keyword>
<keyword evidence="11 12" id="KW-0804">Transcription</keyword>
<dbReference type="GO" id="GO:0047134">
    <property type="term" value="F:protein-disulfide reductase [NAD(P)H] activity"/>
    <property type="evidence" value="ECO:0007669"/>
    <property type="project" value="TreeGrafter"/>
</dbReference>
<feature type="region of interest" description="Disordered" evidence="13">
    <location>
        <begin position="1"/>
        <end position="20"/>
    </location>
</feature>
<comment type="subcellular location">
    <subcellularLocation>
        <location evidence="1 12">Cytoplasm</location>
    </subcellularLocation>
</comment>
<accession>A0A6J4HNP2</accession>
<dbReference type="GO" id="GO:0046872">
    <property type="term" value="F:metal ion binding"/>
    <property type="evidence" value="ECO:0007669"/>
    <property type="project" value="UniProtKB-KW"/>
</dbReference>
<evidence type="ECO:0000256" key="2">
    <source>
        <dbReference type="ARBA" id="ARBA00006597"/>
    </source>
</evidence>
<dbReference type="PANTHER" id="PTHR38839:SF5">
    <property type="entry name" value="TRANSCRIPTIONAL REGULATOR WHID"/>
    <property type="match status" value="1"/>
</dbReference>
<gene>
    <name evidence="12" type="primary">whiB</name>
    <name evidence="15" type="ORF">AVDCRST_MAG10-965</name>
</gene>
<evidence type="ECO:0000256" key="7">
    <source>
        <dbReference type="ARBA" id="ARBA00023014"/>
    </source>
</evidence>
<sequence length="101" mass="11418">MVGAYGGPPEERGTPLSSQRVEELWQQRAACKGPQSAVFFPPSQVERKDEREARENRAKEICAMCPVRRPCLEYALSIREPHGIWGGLNELERKQLIARAV</sequence>
<dbReference type="Pfam" id="PF02467">
    <property type="entry name" value="Whib"/>
    <property type="match status" value="1"/>
</dbReference>
<keyword evidence="8 12" id="KW-0805">Transcription regulation</keyword>
<keyword evidence="9 12" id="KW-0238">DNA-binding</keyword>
<keyword evidence="6 12" id="KW-0408">Iron</keyword>
<keyword evidence="10 12" id="KW-1015">Disulfide bond</keyword>
<feature type="domain" description="4Fe-4S Wbl-type" evidence="14">
    <location>
        <begin position="30"/>
        <end position="95"/>
    </location>
</feature>
<feature type="binding site" evidence="12">
    <location>
        <position position="71"/>
    </location>
    <ligand>
        <name>[4Fe-4S] cluster</name>
        <dbReference type="ChEBI" id="CHEBI:49883"/>
    </ligand>
</feature>